<reference evidence="2" key="1">
    <citation type="journal article" date="2019" name="Int. J. Syst. Evol. Microbiol.">
        <title>The Global Catalogue of Microorganisms (GCM) 10K type strain sequencing project: providing services to taxonomists for standard genome sequencing and annotation.</title>
        <authorList>
            <consortium name="The Broad Institute Genomics Platform"/>
            <consortium name="The Broad Institute Genome Sequencing Center for Infectious Disease"/>
            <person name="Wu L."/>
            <person name="Ma J."/>
        </authorList>
    </citation>
    <scope>NUCLEOTIDE SEQUENCE [LARGE SCALE GENOMIC DNA]</scope>
    <source>
        <strain evidence="2">NBRC 110044</strain>
    </source>
</reference>
<sequence>MRVKVGSVKERRANATVVAFDSSFGGASAYWIGTAPVEGASYDVEMEVSGVLTWGAEIAEATVGESIFEEEGCVCLVGSVQSLSNDGVAVVQLGNDIVLVETVCMLPVVPRRVKMRVPKIMLFDTNT</sequence>
<proteinExistence type="predicted"/>
<organism evidence="1 2">
    <name type="scientific">Chitinimonas prasina</name>
    <dbReference type="NCBI Taxonomy" id="1434937"/>
    <lineage>
        <taxon>Bacteria</taxon>
        <taxon>Pseudomonadati</taxon>
        <taxon>Pseudomonadota</taxon>
        <taxon>Betaproteobacteria</taxon>
        <taxon>Neisseriales</taxon>
        <taxon>Chitinibacteraceae</taxon>
        <taxon>Chitinimonas</taxon>
    </lineage>
</organism>
<name>A0ABQ5YBQ5_9NEIS</name>
<keyword evidence="2" id="KW-1185">Reference proteome</keyword>
<gene>
    <name evidence="1" type="ORF">GCM10007907_06980</name>
</gene>
<protein>
    <submittedName>
        <fullName evidence="1">Uncharacterized protein</fullName>
    </submittedName>
</protein>
<accession>A0ABQ5YBQ5</accession>
<comment type="caution">
    <text evidence="1">The sequence shown here is derived from an EMBL/GenBank/DDBJ whole genome shotgun (WGS) entry which is preliminary data.</text>
</comment>
<dbReference type="EMBL" id="BSOG01000001">
    <property type="protein sequence ID" value="GLR11908.1"/>
    <property type="molecule type" value="Genomic_DNA"/>
</dbReference>
<dbReference type="Proteomes" id="UP001156706">
    <property type="component" value="Unassembled WGS sequence"/>
</dbReference>
<evidence type="ECO:0000313" key="1">
    <source>
        <dbReference type="EMBL" id="GLR11908.1"/>
    </source>
</evidence>
<evidence type="ECO:0000313" key="2">
    <source>
        <dbReference type="Proteomes" id="UP001156706"/>
    </source>
</evidence>
<dbReference type="RefSeq" id="WP_284195051.1">
    <property type="nucleotide sequence ID" value="NZ_BSOG01000001.1"/>
</dbReference>